<dbReference type="KEGG" id="zal:AZF00_15375"/>
<dbReference type="GO" id="GO:0007234">
    <property type="term" value="P:osmosensory signaling via phosphorelay pathway"/>
    <property type="evidence" value="ECO:0007669"/>
    <property type="project" value="TreeGrafter"/>
</dbReference>
<protein>
    <recommendedName>
        <fullName evidence="2">histidine kinase</fullName>
        <ecNumber evidence="2">2.7.13.3</ecNumber>
    </recommendedName>
</protein>
<accession>A0A127M8L6</accession>
<feature type="domain" description="Histidine kinase" evidence="8">
    <location>
        <begin position="245"/>
        <end position="458"/>
    </location>
</feature>
<dbReference type="InterPro" id="IPR005467">
    <property type="entry name" value="His_kinase_dom"/>
</dbReference>
<name>A0A127M8L6_9GAMM</name>
<evidence type="ECO:0000313" key="11">
    <source>
        <dbReference type="Proteomes" id="UP000074119"/>
    </source>
</evidence>
<sequence length="489" mass="54344">MILLALAVLDFLLPLTLVFSIPYLATLLALSYCGARRRDIGLLGAAIAALIVVDISLHYAQLSNWHEVIAQVFGLCGVLLGAAALIYFRDASHHVLRMSEARFESLFNFAPDALLFTDRDGVIRLANHRARSLLGDSEGTLLNTSIFERIPSDRHEKYQHYVAQSLGEERIESSPPSGRQGVLLPLEMPLSKLSGESVSVELNVSKLNENTEVWVMLALRDITERQLVERILLRKNAELESFAYITSHDLKAPLRIITNASRWLQEDLAGQLDGENLENLMLIQQRAQRMEMLLTALRDFASVSKKTGHQFEQSITLAELVREIVDTLSPPPGTVLDIRAAAESCVVYCMPLRSALVNLLKNAIKHAGRVDAKITVDVVADERFYRIQIRDNGPGIEPAFHEKIFDVFQTLKPRDVLEGSGMGLAIVRKILDTYGGDIELESLRGEGCCFTVLWPCALMPGWQAGRVRNSGGGSAAELPKLPRRRGFFH</sequence>
<dbReference type="InterPro" id="IPR036890">
    <property type="entry name" value="HATPase_C_sf"/>
</dbReference>
<dbReference type="PROSITE" id="PS50109">
    <property type="entry name" value="HIS_KIN"/>
    <property type="match status" value="1"/>
</dbReference>
<organism evidence="10 11">
    <name type="scientific">Zhongshania aliphaticivorans</name>
    <dbReference type="NCBI Taxonomy" id="1470434"/>
    <lineage>
        <taxon>Bacteria</taxon>
        <taxon>Pseudomonadati</taxon>
        <taxon>Pseudomonadota</taxon>
        <taxon>Gammaproteobacteria</taxon>
        <taxon>Cellvibrionales</taxon>
        <taxon>Spongiibacteraceae</taxon>
        <taxon>Zhongshania</taxon>
    </lineage>
</organism>
<dbReference type="Pfam" id="PF02518">
    <property type="entry name" value="HATPase_c"/>
    <property type="match status" value="1"/>
</dbReference>
<dbReference type="SUPFAM" id="SSF47384">
    <property type="entry name" value="Homodimeric domain of signal transducing histidine kinase"/>
    <property type="match status" value="1"/>
</dbReference>
<keyword evidence="6 7" id="KW-0472">Membrane</keyword>
<evidence type="ECO:0000259" key="8">
    <source>
        <dbReference type="PROSITE" id="PS50109"/>
    </source>
</evidence>
<dbReference type="SMART" id="SM00387">
    <property type="entry name" value="HATPase_c"/>
    <property type="match status" value="1"/>
</dbReference>
<dbReference type="Pfam" id="PF00989">
    <property type="entry name" value="PAS"/>
    <property type="match status" value="1"/>
</dbReference>
<reference evidence="10 11" key="1">
    <citation type="submission" date="2015-12" db="EMBL/GenBank/DDBJ databases">
        <authorList>
            <person name="Shamseldin A."/>
            <person name="Moawad H."/>
            <person name="Abd El-Rahim W.M."/>
            <person name="Sadowsky M.J."/>
        </authorList>
    </citation>
    <scope>NUCLEOTIDE SEQUENCE [LARGE SCALE GENOMIC DNA]</scope>
    <source>
        <strain evidence="10 11">SM2</strain>
    </source>
</reference>
<dbReference type="EMBL" id="CP014544">
    <property type="protein sequence ID" value="AMO69591.1"/>
    <property type="molecule type" value="Genomic_DNA"/>
</dbReference>
<dbReference type="GO" id="GO:0030295">
    <property type="term" value="F:protein kinase activator activity"/>
    <property type="evidence" value="ECO:0007669"/>
    <property type="project" value="TreeGrafter"/>
</dbReference>
<dbReference type="SUPFAM" id="SSF55874">
    <property type="entry name" value="ATPase domain of HSP90 chaperone/DNA topoisomerase II/histidine kinase"/>
    <property type="match status" value="1"/>
</dbReference>
<dbReference type="InterPro" id="IPR050351">
    <property type="entry name" value="BphY/WalK/GraS-like"/>
</dbReference>
<dbReference type="PROSITE" id="PS50112">
    <property type="entry name" value="PAS"/>
    <property type="match status" value="1"/>
</dbReference>
<dbReference type="Gene3D" id="3.30.565.10">
    <property type="entry name" value="Histidine kinase-like ATPase, C-terminal domain"/>
    <property type="match status" value="1"/>
</dbReference>
<proteinExistence type="predicted"/>
<dbReference type="CDD" id="cd00130">
    <property type="entry name" value="PAS"/>
    <property type="match status" value="1"/>
</dbReference>
<evidence type="ECO:0000256" key="1">
    <source>
        <dbReference type="ARBA" id="ARBA00000085"/>
    </source>
</evidence>
<dbReference type="InterPro" id="IPR003594">
    <property type="entry name" value="HATPase_dom"/>
</dbReference>
<dbReference type="InterPro" id="IPR013767">
    <property type="entry name" value="PAS_fold"/>
</dbReference>
<dbReference type="PANTHER" id="PTHR42878">
    <property type="entry name" value="TWO-COMPONENT HISTIDINE KINASE"/>
    <property type="match status" value="1"/>
</dbReference>
<dbReference type="Pfam" id="PF00512">
    <property type="entry name" value="HisKA"/>
    <property type="match status" value="1"/>
</dbReference>
<keyword evidence="4" id="KW-0808">Transferase</keyword>
<gene>
    <name evidence="10" type="ORF">AZF00_15375</name>
</gene>
<dbReference type="GO" id="GO:0006355">
    <property type="term" value="P:regulation of DNA-templated transcription"/>
    <property type="evidence" value="ECO:0007669"/>
    <property type="project" value="InterPro"/>
</dbReference>
<dbReference type="SMART" id="SM00388">
    <property type="entry name" value="HisKA"/>
    <property type="match status" value="1"/>
</dbReference>
<keyword evidence="5" id="KW-0418">Kinase</keyword>
<keyword evidence="3" id="KW-0597">Phosphoprotein</keyword>
<dbReference type="PANTHER" id="PTHR42878:SF15">
    <property type="entry name" value="BACTERIOPHYTOCHROME"/>
    <property type="match status" value="1"/>
</dbReference>
<dbReference type="NCBIfam" id="TIGR00229">
    <property type="entry name" value="sensory_box"/>
    <property type="match status" value="1"/>
</dbReference>
<dbReference type="InterPro" id="IPR004358">
    <property type="entry name" value="Sig_transdc_His_kin-like_C"/>
</dbReference>
<feature type="domain" description="PAS" evidence="9">
    <location>
        <begin position="99"/>
        <end position="169"/>
    </location>
</feature>
<evidence type="ECO:0000259" key="9">
    <source>
        <dbReference type="PROSITE" id="PS50112"/>
    </source>
</evidence>
<evidence type="ECO:0000256" key="2">
    <source>
        <dbReference type="ARBA" id="ARBA00012438"/>
    </source>
</evidence>
<keyword evidence="7" id="KW-0812">Transmembrane</keyword>
<dbReference type="InterPro" id="IPR035965">
    <property type="entry name" value="PAS-like_dom_sf"/>
</dbReference>
<dbReference type="GO" id="GO:0016020">
    <property type="term" value="C:membrane"/>
    <property type="evidence" value="ECO:0007669"/>
    <property type="project" value="UniProtKB-SubCell"/>
</dbReference>
<dbReference type="STRING" id="1470434.AZF00_15375"/>
<dbReference type="InterPro" id="IPR003661">
    <property type="entry name" value="HisK_dim/P_dom"/>
</dbReference>
<dbReference type="InterPro" id="IPR000014">
    <property type="entry name" value="PAS"/>
</dbReference>
<dbReference type="InterPro" id="IPR036097">
    <property type="entry name" value="HisK_dim/P_sf"/>
</dbReference>
<comment type="catalytic activity">
    <reaction evidence="1">
        <text>ATP + protein L-histidine = ADP + protein N-phospho-L-histidine.</text>
        <dbReference type="EC" id="2.7.13.3"/>
    </reaction>
</comment>
<dbReference type="GO" id="GO:0000155">
    <property type="term" value="F:phosphorelay sensor kinase activity"/>
    <property type="evidence" value="ECO:0007669"/>
    <property type="project" value="InterPro"/>
</dbReference>
<evidence type="ECO:0000256" key="3">
    <source>
        <dbReference type="ARBA" id="ARBA00022553"/>
    </source>
</evidence>
<dbReference type="PRINTS" id="PR00344">
    <property type="entry name" value="BCTRLSENSOR"/>
</dbReference>
<evidence type="ECO:0000256" key="7">
    <source>
        <dbReference type="SAM" id="Phobius"/>
    </source>
</evidence>
<evidence type="ECO:0000256" key="6">
    <source>
        <dbReference type="ARBA" id="ARBA00023136"/>
    </source>
</evidence>
<dbReference type="AlphaFoldDB" id="A0A127M8L6"/>
<dbReference type="CDD" id="cd00082">
    <property type="entry name" value="HisKA"/>
    <property type="match status" value="1"/>
</dbReference>
<feature type="transmembrane region" description="Helical" evidence="7">
    <location>
        <begin position="68"/>
        <end position="88"/>
    </location>
</feature>
<evidence type="ECO:0000256" key="5">
    <source>
        <dbReference type="ARBA" id="ARBA00022777"/>
    </source>
</evidence>
<keyword evidence="7" id="KW-1133">Transmembrane helix</keyword>
<dbReference type="GO" id="GO:0000156">
    <property type="term" value="F:phosphorelay response regulator activity"/>
    <property type="evidence" value="ECO:0007669"/>
    <property type="project" value="TreeGrafter"/>
</dbReference>
<feature type="transmembrane region" description="Helical" evidence="7">
    <location>
        <begin position="40"/>
        <end position="62"/>
    </location>
</feature>
<dbReference type="EC" id="2.7.13.3" evidence="2"/>
<dbReference type="Gene3D" id="3.30.450.20">
    <property type="entry name" value="PAS domain"/>
    <property type="match status" value="1"/>
</dbReference>
<dbReference type="Gene3D" id="1.10.287.130">
    <property type="match status" value="1"/>
</dbReference>
<evidence type="ECO:0000256" key="4">
    <source>
        <dbReference type="ARBA" id="ARBA00022679"/>
    </source>
</evidence>
<dbReference type="SUPFAM" id="SSF55785">
    <property type="entry name" value="PYP-like sensor domain (PAS domain)"/>
    <property type="match status" value="1"/>
</dbReference>
<evidence type="ECO:0000313" key="10">
    <source>
        <dbReference type="EMBL" id="AMO69591.1"/>
    </source>
</evidence>
<dbReference type="Proteomes" id="UP000074119">
    <property type="component" value="Chromosome"/>
</dbReference>
<dbReference type="SMART" id="SM00091">
    <property type="entry name" value="PAS"/>
    <property type="match status" value="1"/>
</dbReference>
<feature type="transmembrane region" description="Helical" evidence="7">
    <location>
        <begin position="12"/>
        <end position="33"/>
    </location>
</feature>